<dbReference type="PIRSF" id="PIRSF017082">
    <property type="entry name" value="YflP"/>
    <property type="match status" value="1"/>
</dbReference>
<gene>
    <name evidence="3" type="ORF">FHW18_002611</name>
</gene>
<dbReference type="PANTHER" id="PTHR42928:SF5">
    <property type="entry name" value="BLR1237 PROTEIN"/>
    <property type="match status" value="1"/>
</dbReference>
<dbReference type="Pfam" id="PF03401">
    <property type="entry name" value="TctC"/>
    <property type="match status" value="1"/>
</dbReference>
<dbReference type="InterPro" id="IPR005064">
    <property type="entry name" value="BUG"/>
</dbReference>
<dbReference type="Proteomes" id="UP000542125">
    <property type="component" value="Unassembled WGS sequence"/>
</dbReference>
<keyword evidence="3" id="KW-0675">Receptor</keyword>
<dbReference type="CDD" id="cd13578">
    <property type="entry name" value="PBP2_Bug27"/>
    <property type="match status" value="1"/>
</dbReference>
<evidence type="ECO:0000313" key="3">
    <source>
        <dbReference type="EMBL" id="NYE83340.1"/>
    </source>
</evidence>
<evidence type="ECO:0000256" key="1">
    <source>
        <dbReference type="ARBA" id="ARBA00006987"/>
    </source>
</evidence>
<dbReference type="AlphaFoldDB" id="A0A7Y9LNI7"/>
<comment type="caution">
    <text evidence="3">The sequence shown here is derived from an EMBL/GenBank/DDBJ whole genome shotgun (WGS) entry which is preliminary data.</text>
</comment>
<sequence length="323" mass="33704">MTLTRLAAAFATVALSAVAFGASADDYPSKPIRLVVGFTAGGGSDIIARLVAAKMSEGLNQRVVVENRPGALSMIASEHVAKSAPDGYTVLLGATGSMVVNPAVYSSMRYDTVKDFVPVSLIGTLPLVLAVNANGPARTVPELINYAKANPGKANYSSAAAPFQLAAEQLNLQAGTAFQNISYKGSTDAVNAVMGNDVLATFADPVAITAGLQSGKLRALAVTSAKEDPSLPGVPTFQQLGMQNMDMRLWQGLLLPAGTPPAIVKRLQDEVARVVALPEVRTKFVSFGLEPVSNTSAEFSQQIVTDLARWSGIAKAANVKLEM</sequence>
<feature type="signal peptide" evidence="2">
    <location>
        <begin position="1"/>
        <end position="24"/>
    </location>
</feature>
<dbReference type="SUPFAM" id="SSF53850">
    <property type="entry name" value="Periplasmic binding protein-like II"/>
    <property type="match status" value="1"/>
</dbReference>
<dbReference type="RefSeq" id="WP_179586909.1">
    <property type="nucleotide sequence ID" value="NZ_JACBYR010000001.1"/>
</dbReference>
<organism evidence="3 4">
    <name type="scientific">Pigmentiphaga litoralis</name>
    <dbReference type="NCBI Taxonomy" id="516702"/>
    <lineage>
        <taxon>Bacteria</taxon>
        <taxon>Pseudomonadati</taxon>
        <taxon>Pseudomonadota</taxon>
        <taxon>Betaproteobacteria</taxon>
        <taxon>Burkholderiales</taxon>
        <taxon>Alcaligenaceae</taxon>
        <taxon>Pigmentiphaga</taxon>
    </lineage>
</organism>
<feature type="chain" id="PRO_5030603419" evidence="2">
    <location>
        <begin position="25"/>
        <end position="323"/>
    </location>
</feature>
<dbReference type="Gene3D" id="3.40.190.150">
    <property type="entry name" value="Bordetella uptake gene, domain 1"/>
    <property type="match status" value="1"/>
</dbReference>
<dbReference type="PANTHER" id="PTHR42928">
    <property type="entry name" value="TRICARBOXYLATE-BINDING PROTEIN"/>
    <property type="match status" value="1"/>
</dbReference>
<name>A0A7Y9LNI7_9BURK</name>
<proteinExistence type="inferred from homology"/>
<dbReference type="InterPro" id="IPR042100">
    <property type="entry name" value="Bug_dom1"/>
</dbReference>
<protein>
    <submittedName>
        <fullName evidence="3">Tripartite-type tricarboxylate transporter receptor subunit TctC</fullName>
    </submittedName>
</protein>
<keyword evidence="4" id="KW-1185">Reference proteome</keyword>
<dbReference type="Gene3D" id="3.40.190.10">
    <property type="entry name" value="Periplasmic binding protein-like II"/>
    <property type="match status" value="1"/>
</dbReference>
<evidence type="ECO:0000256" key="2">
    <source>
        <dbReference type="SAM" id="SignalP"/>
    </source>
</evidence>
<dbReference type="EMBL" id="JACBYR010000001">
    <property type="protein sequence ID" value="NYE83340.1"/>
    <property type="molecule type" value="Genomic_DNA"/>
</dbReference>
<evidence type="ECO:0000313" key="4">
    <source>
        <dbReference type="Proteomes" id="UP000542125"/>
    </source>
</evidence>
<reference evidence="3 4" key="1">
    <citation type="submission" date="2020-07" db="EMBL/GenBank/DDBJ databases">
        <title>Genomic Encyclopedia of Type Strains, Phase IV (KMG-V): Genome sequencing to study the core and pangenomes of soil and plant-associated prokaryotes.</title>
        <authorList>
            <person name="Whitman W."/>
        </authorList>
    </citation>
    <scope>NUCLEOTIDE SEQUENCE [LARGE SCALE GENOMIC DNA]</scope>
    <source>
        <strain evidence="3 4">SAS40</strain>
    </source>
</reference>
<accession>A0A7Y9LNI7</accession>
<comment type="similarity">
    <text evidence="1">Belongs to the UPF0065 (bug) family.</text>
</comment>
<keyword evidence="2" id="KW-0732">Signal</keyword>